<dbReference type="Pfam" id="PF01855">
    <property type="entry name" value="POR_N"/>
    <property type="match status" value="1"/>
</dbReference>
<dbReference type="GO" id="GO:0046872">
    <property type="term" value="F:metal ion binding"/>
    <property type="evidence" value="ECO:0007669"/>
    <property type="project" value="UniProtKB-UniRule"/>
</dbReference>
<evidence type="ECO:0000256" key="3">
    <source>
        <dbReference type="ARBA" id="ARBA00012812"/>
    </source>
</evidence>
<feature type="binding site" evidence="15">
    <location>
        <position position="572"/>
    </location>
    <ligand>
        <name>[4Fe-4S] cluster</name>
        <dbReference type="ChEBI" id="CHEBI:49883"/>
        <label>2</label>
    </ligand>
</feature>
<dbReference type="SUPFAM" id="SSF52922">
    <property type="entry name" value="TK C-terminal domain-like"/>
    <property type="match status" value="1"/>
</dbReference>
<dbReference type="CDD" id="cd07034">
    <property type="entry name" value="TPP_PYR_PFOR_IOR-alpha_like"/>
    <property type="match status" value="1"/>
</dbReference>
<evidence type="ECO:0000256" key="2">
    <source>
        <dbReference type="ARBA" id="ARBA00011238"/>
    </source>
</evidence>
<evidence type="ECO:0000256" key="6">
    <source>
        <dbReference type="ARBA" id="ARBA00022485"/>
    </source>
</evidence>
<dbReference type="GO" id="GO:0051539">
    <property type="term" value="F:4 iron, 4 sulfur cluster binding"/>
    <property type="evidence" value="ECO:0007669"/>
    <property type="project" value="UniProtKB-UniRule"/>
</dbReference>
<feature type="binding site" evidence="15">
    <location>
        <position position="575"/>
    </location>
    <ligand>
        <name>[4Fe-4S] cluster</name>
        <dbReference type="ChEBI" id="CHEBI:49883"/>
        <label>2</label>
    </ligand>
</feature>
<evidence type="ECO:0000256" key="12">
    <source>
        <dbReference type="ARBA" id="ARBA00030514"/>
    </source>
</evidence>
<evidence type="ECO:0000256" key="8">
    <source>
        <dbReference type="ARBA" id="ARBA00022982"/>
    </source>
</evidence>
<dbReference type="Proteomes" id="UP000516160">
    <property type="component" value="Chromosome"/>
</dbReference>
<keyword evidence="10 14" id="KW-0408">Iron</keyword>
<dbReference type="Gene3D" id="3.40.50.920">
    <property type="match status" value="1"/>
</dbReference>
<evidence type="ECO:0000256" key="4">
    <source>
        <dbReference type="ARBA" id="ARBA00017710"/>
    </source>
</evidence>
<evidence type="ECO:0000256" key="11">
    <source>
        <dbReference type="ARBA" id="ARBA00023014"/>
    </source>
</evidence>
<feature type="binding site" evidence="15">
    <location>
        <position position="579"/>
    </location>
    <ligand>
        <name>[4Fe-4S] cluster</name>
        <dbReference type="ChEBI" id="CHEBI:49883"/>
        <label>1</label>
    </ligand>
</feature>
<gene>
    <name evidence="17" type="ORF">HYG86_12555</name>
</gene>
<evidence type="ECO:0000259" key="16">
    <source>
        <dbReference type="PROSITE" id="PS51379"/>
    </source>
</evidence>
<dbReference type="GO" id="GO:0030976">
    <property type="term" value="F:thiamine pyrophosphate binding"/>
    <property type="evidence" value="ECO:0007669"/>
    <property type="project" value="InterPro"/>
</dbReference>
<dbReference type="InterPro" id="IPR029061">
    <property type="entry name" value="THDP-binding"/>
</dbReference>
<feature type="binding site" evidence="15">
    <location>
        <position position="546"/>
    </location>
    <ligand>
        <name>[4Fe-4S] cluster</name>
        <dbReference type="ChEBI" id="CHEBI:49883"/>
        <label>2</label>
    </ligand>
</feature>
<evidence type="ECO:0000256" key="15">
    <source>
        <dbReference type="PIRSR" id="PIRSR006439-50"/>
    </source>
</evidence>
<keyword evidence="6 14" id="KW-0004">4Fe-4S</keyword>
<keyword evidence="18" id="KW-1185">Reference proteome</keyword>
<dbReference type="InterPro" id="IPR017896">
    <property type="entry name" value="4Fe4S_Fe-S-bd"/>
</dbReference>
<dbReference type="Pfam" id="PF00037">
    <property type="entry name" value="Fer4"/>
    <property type="match status" value="1"/>
</dbReference>
<protein>
    <recommendedName>
        <fullName evidence="4 14">Indolepyruvate oxidoreductase subunit IorA</fullName>
        <shortName evidence="14">IOR</shortName>
        <ecNumber evidence="3 14">1.2.7.8</ecNumber>
    </recommendedName>
    <alternativeName>
        <fullName evidence="12 14">Indolepyruvate ferredoxin oxidoreductase subunit alpha</fullName>
    </alternativeName>
</protein>
<keyword evidence="11 14" id="KW-0411">Iron-sulfur</keyword>
<comment type="function">
    <text evidence="1 14">Catalyzes the ferredoxin-dependent oxidative decarboxylation of arylpyruvates.</text>
</comment>
<dbReference type="EC" id="1.2.7.8" evidence="3 14"/>
<dbReference type="CDD" id="cd02008">
    <property type="entry name" value="TPP_IOR_alpha"/>
    <property type="match status" value="1"/>
</dbReference>
<evidence type="ECO:0000256" key="14">
    <source>
        <dbReference type="PIRNR" id="PIRNR006439"/>
    </source>
</evidence>
<evidence type="ECO:0000313" key="17">
    <source>
        <dbReference type="EMBL" id="QNO15540.1"/>
    </source>
</evidence>
<dbReference type="InterPro" id="IPR017721">
    <property type="entry name" value="IorA"/>
</dbReference>
<name>A0A7G9WA28_ALKCA</name>
<dbReference type="InterPro" id="IPR011766">
    <property type="entry name" value="TPP_enzyme_TPP-bd"/>
</dbReference>
<dbReference type="Pfam" id="PF02775">
    <property type="entry name" value="TPP_enzyme_C"/>
    <property type="match status" value="1"/>
</dbReference>
<dbReference type="GO" id="GO:0043805">
    <property type="term" value="F:indolepyruvate ferredoxin oxidoreductase activity"/>
    <property type="evidence" value="ECO:0007669"/>
    <property type="project" value="UniProtKB-UniRule"/>
</dbReference>
<dbReference type="InterPro" id="IPR045025">
    <property type="entry name" value="HACL1-like"/>
</dbReference>
<dbReference type="AlphaFoldDB" id="A0A7G9WA28"/>
<keyword evidence="5 14" id="KW-0813">Transport</keyword>
<feature type="binding site" evidence="15">
    <location>
        <position position="535"/>
    </location>
    <ligand>
        <name>[4Fe-4S] cluster</name>
        <dbReference type="ChEBI" id="CHEBI:49883"/>
        <label>1</label>
    </ligand>
</feature>
<dbReference type="PANTHER" id="PTHR43710">
    <property type="entry name" value="2-HYDROXYACYL-COA LYASE"/>
    <property type="match status" value="1"/>
</dbReference>
<evidence type="ECO:0000256" key="10">
    <source>
        <dbReference type="ARBA" id="ARBA00023004"/>
    </source>
</evidence>
<dbReference type="RefSeq" id="WP_213165914.1">
    <property type="nucleotide sequence ID" value="NZ_CP058559.1"/>
</dbReference>
<dbReference type="EMBL" id="CP058559">
    <property type="protein sequence ID" value="QNO15540.1"/>
    <property type="molecule type" value="Genomic_DNA"/>
</dbReference>
<evidence type="ECO:0000256" key="5">
    <source>
        <dbReference type="ARBA" id="ARBA00022448"/>
    </source>
</evidence>
<sequence length="594" mass="65904">MTQKVLLTGNQAVARGFWEAGGVIAASYPGSPTVEILDSLKQYKEIHSKWSTNEKVALEIAIGGSFAGARSMVSMKHVGVNIASDPFMTFTQVKTKGGFLLVVGDDPGLSSSQNEQDTRFFSKFANCVVLEPADPQEAKDMVKDGLEISEKYHTPVILRLTSRLCHSRGLVELKDPVIKDIEGFVEDQARYCMLPPYANEQQYFMKERIEAVKEYSPQYHLNQYHQRKSDTLVITAGFCYSMLLELNPNISIFKLGMVYPLPIDKIKEISKKYKKVIVMEELLGFIEETLKLDNIEVIGKDIFPFTGEFTTDSIREGLEKAGVFLENSKKTGENIQVPNRTPMLCSGCPHRPIFHILKKAKALVVGDIGCYSLGILEPFEVLKTNISMGASLGIIQGMALAHKEANKVKPLVATIGDGTFFHSGLSGFVDIAETKENITIIVLDNRTTAMTGGQSTPTTAEFTKEESYTLSIASILKSFGIEDIQEVDQFDYKNARKVIREAMKKQGLSVIIATRPCALNFKIKEPYFYVDENICISCRSCIGVNCPPISMKHYGDKDKKNSYIDSTMCVGCSACSQVCPVNAIKRSPREKEGK</sequence>
<accession>A0A7G9WA28</accession>
<dbReference type="InterPro" id="IPR002880">
    <property type="entry name" value="Pyrv_Fd/Flavodoxin_OxRdtase_N"/>
</dbReference>
<feature type="binding site" evidence="15">
    <location>
        <position position="569"/>
    </location>
    <ligand>
        <name>[4Fe-4S] cluster</name>
        <dbReference type="ChEBI" id="CHEBI:49883"/>
        <label>2</label>
    </ligand>
</feature>
<evidence type="ECO:0000256" key="13">
    <source>
        <dbReference type="ARBA" id="ARBA00048332"/>
    </source>
</evidence>
<feature type="domain" description="4Fe-4S ferredoxin-type" evidence="16">
    <location>
        <begin position="560"/>
        <end position="589"/>
    </location>
</feature>
<dbReference type="SUPFAM" id="SSF52518">
    <property type="entry name" value="Thiamin diphosphate-binding fold (THDP-binding)"/>
    <property type="match status" value="2"/>
</dbReference>
<dbReference type="Gene3D" id="3.30.70.20">
    <property type="match status" value="1"/>
</dbReference>
<dbReference type="SUPFAM" id="SSF54862">
    <property type="entry name" value="4Fe-4S ferredoxins"/>
    <property type="match status" value="1"/>
</dbReference>
<reference evidence="17 18" key="1">
    <citation type="submission" date="2020-07" db="EMBL/GenBank/DDBJ databases">
        <title>Alkalicella. sp. LB2 genome.</title>
        <authorList>
            <person name="Postec A."/>
            <person name="Quemeneur M."/>
        </authorList>
    </citation>
    <scope>NUCLEOTIDE SEQUENCE [LARGE SCALE GENOMIC DNA]</scope>
    <source>
        <strain evidence="17 18">LB2</strain>
    </source>
</reference>
<dbReference type="KEGG" id="acae:HYG86_12555"/>
<keyword evidence="9 14" id="KW-0560">Oxidoreductase</keyword>
<feature type="binding site" evidence="15">
    <location>
        <position position="541"/>
    </location>
    <ligand>
        <name>[4Fe-4S] cluster</name>
        <dbReference type="ChEBI" id="CHEBI:49883"/>
        <label>1</label>
    </ligand>
</feature>
<organism evidence="17 18">
    <name type="scientific">Alkalicella caledoniensis</name>
    <dbReference type="NCBI Taxonomy" id="2731377"/>
    <lineage>
        <taxon>Bacteria</taxon>
        <taxon>Bacillati</taxon>
        <taxon>Bacillota</taxon>
        <taxon>Clostridia</taxon>
        <taxon>Eubacteriales</taxon>
        <taxon>Proteinivoracaceae</taxon>
        <taxon>Alkalicella</taxon>
    </lineage>
</organism>
<dbReference type="InterPro" id="IPR009014">
    <property type="entry name" value="Transketo_C/PFOR_II"/>
</dbReference>
<comment type="cofactor">
    <cofactor evidence="14 15">
        <name>[4Fe-4S] cluster</name>
        <dbReference type="ChEBI" id="CHEBI:49883"/>
    </cofactor>
    <text evidence="14 15">Binds 2 [4Fe-4S] clusters. In this family the first cluster has a non-standard and varying [4Fe-4S] binding motif CX(2)CX(2)CX(4-5)CP.</text>
</comment>
<comment type="catalytic activity">
    <reaction evidence="13 14">
        <text>indole-3-pyruvate + 2 oxidized [2Fe-2S]-[ferredoxin] + CoA = (indol-3-yl)acetyl-CoA + 2 reduced [2Fe-2S]-[ferredoxin] + CO2 + H(+)</text>
        <dbReference type="Rhea" id="RHEA:12645"/>
        <dbReference type="Rhea" id="RHEA-COMP:10000"/>
        <dbReference type="Rhea" id="RHEA-COMP:10001"/>
        <dbReference type="ChEBI" id="CHEBI:15378"/>
        <dbReference type="ChEBI" id="CHEBI:16526"/>
        <dbReference type="ChEBI" id="CHEBI:17640"/>
        <dbReference type="ChEBI" id="CHEBI:33737"/>
        <dbReference type="ChEBI" id="CHEBI:33738"/>
        <dbReference type="ChEBI" id="CHEBI:57271"/>
        <dbReference type="ChEBI" id="CHEBI:57287"/>
        <dbReference type="EC" id="1.2.7.8"/>
    </reaction>
</comment>
<dbReference type="PROSITE" id="PS00198">
    <property type="entry name" value="4FE4S_FER_1"/>
    <property type="match status" value="1"/>
</dbReference>
<proteinExistence type="predicted"/>
<dbReference type="Gene3D" id="3.40.50.970">
    <property type="match status" value="2"/>
</dbReference>
<dbReference type="PROSITE" id="PS51379">
    <property type="entry name" value="4FE4S_FER_2"/>
    <property type="match status" value="2"/>
</dbReference>
<dbReference type="InterPro" id="IPR017900">
    <property type="entry name" value="4Fe4S_Fe_S_CS"/>
</dbReference>
<keyword evidence="8 14" id="KW-0249">Electron transport</keyword>
<dbReference type="PANTHER" id="PTHR43710:SF5">
    <property type="entry name" value="INDOLEPYRUVATE FERREDOXIN OXIDOREDUCTASE ALPHA SUBUNIT"/>
    <property type="match status" value="1"/>
</dbReference>
<keyword evidence="7 14" id="KW-0479">Metal-binding</keyword>
<evidence type="ECO:0000256" key="9">
    <source>
        <dbReference type="ARBA" id="ARBA00023002"/>
    </source>
</evidence>
<comment type="subunit">
    <text evidence="2">Heterodimer of the IorA and IorB subunits.</text>
</comment>
<dbReference type="PIRSF" id="PIRSF006439">
    <property type="entry name" value="Indolepyruvate_ferr_oxidored"/>
    <property type="match status" value="1"/>
</dbReference>
<dbReference type="FunFam" id="3.40.50.970:FF:000039">
    <property type="entry name" value="Indolepyruvate oxidoreductase subunit IorA"/>
    <property type="match status" value="1"/>
</dbReference>
<feature type="binding site" evidence="15">
    <location>
        <position position="538"/>
    </location>
    <ligand>
        <name>[4Fe-4S] cluster</name>
        <dbReference type="ChEBI" id="CHEBI:49883"/>
        <label>1</label>
    </ligand>
</feature>
<evidence type="ECO:0000256" key="7">
    <source>
        <dbReference type="ARBA" id="ARBA00022723"/>
    </source>
</evidence>
<evidence type="ECO:0000256" key="1">
    <source>
        <dbReference type="ARBA" id="ARBA00002995"/>
    </source>
</evidence>
<evidence type="ECO:0000313" key="18">
    <source>
        <dbReference type="Proteomes" id="UP000516160"/>
    </source>
</evidence>
<feature type="domain" description="4Fe-4S ferredoxin-type" evidence="16">
    <location>
        <begin position="526"/>
        <end position="556"/>
    </location>
</feature>